<sequence length="115" mass="12279">MGKYALFAFNGEAVCFVHVLLNALDLKARGKEVKIVIEGAACRLVPELGEATHPFHQLYAKARGEGLIDGVCKACAQKMGGLEAAVAQGLPVRDDMSGHAGMARYLLQGYSIITF</sequence>
<organism evidence="1">
    <name type="scientific">Desulfobacca acetoxidans</name>
    <dbReference type="NCBI Taxonomy" id="60893"/>
    <lineage>
        <taxon>Bacteria</taxon>
        <taxon>Pseudomonadati</taxon>
        <taxon>Thermodesulfobacteriota</taxon>
        <taxon>Desulfobaccia</taxon>
        <taxon>Desulfobaccales</taxon>
        <taxon>Desulfobaccaceae</taxon>
        <taxon>Desulfobacca</taxon>
    </lineage>
</organism>
<accession>A0A7V4GAJ8</accession>
<proteinExistence type="predicted"/>
<evidence type="ECO:0000313" key="1">
    <source>
        <dbReference type="EMBL" id="HGS06292.1"/>
    </source>
</evidence>
<dbReference type="EMBL" id="DSXI01000674">
    <property type="protein sequence ID" value="HGS06292.1"/>
    <property type="molecule type" value="Genomic_DNA"/>
</dbReference>
<dbReference type="AlphaFoldDB" id="A0A7V4GAJ8"/>
<name>A0A7V4GAJ8_9BACT</name>
<dbReference type="SUPFAM" id="SSF75169">
    <property type="entry name" value="DsrEFH-like"/>
    <property type="match status" value="1"/>
</dbReference>
<reference evidence="1" key="1">
    <citation type="journal article" date="2020" name="mSystems">
        <title>Genome- and Community-Level Interaction Insights into Carbon Utilization and Element Cycling Functions of Hydrothermarchaeota in Hydrothermal Sediment.</title>
        <authorList>
            <person name="Zhou Z."/>
            <person name="Liu Y."/>
            <person name="Xu W."/>
            <person name="Pan J."/>
            <person name="Luo Z.H."/>
            <person name="Li M."/>
        </authorList>
    </citation>
    <scope>NUCLEOTIDE SEQUENCE [LARGE SCALE GENOMIC DNA]</scope>
    <source>
        <strain evidence="1">SpSt-548</strain>
    </source>
</reference>
<protein>
    <submittedName>
        <fullName evidence="1">Cytoplasmic protein</fullName>
    </submittedName>
</protein>
<gene>
    <name evidence="1" type="ORF">ENT08_11270</name>
</gene>
<dbReference type="InterPro" id="IPR027396">
    <property type="entry name" value="DsrEFH-like"/>
</dbReference>
<comment type="caution">
    <text evidence="1">The sequence shown here is derived from an EMBL/GenBank/DDBJ whole genome shotgun (WGS) entry which is preliminary data.</text>
</comment>